<sequence length="67" mass="7409">MITSTTEIGYMAGADEVDAELQATIADLAARKIRIESGPIFWTAGERTYATFVGTDEQDKSVVHFRR</sequence>
<dbReference type="EMBL" id="JAAMOZ010000001">
    <property type="protein sequence ID" value="NIH55719.1"/>
    <property type="molecule type" value="Genomic_DNA"/>
</dbReference>
<name>A0ABX0SBL6_9ACTN</name>
<protein>
    <submittedName>
        <fullName evidence="1">Uncharacterized protein</fullName>
    </submittedName>
</protein>
<evidence type="ECO:0000313" key="1">
    <source>
        <dbReference type="EMBL" id="NIH55719.1"/>
    </source>
</evidence>
<dbReference type="RefSeq" id="WP_167164290.1">
    <property type="nucleotide sequence ID" value="NZ_BAAAOO010000017.1"/>
</dbReference>
<comment type="caution">
    <text evidence="1">The sequence shown here is derived from an EMBL/GenBank/DDBJ whole genome shotgun (WGS) entry which is preliminary data.</text>
</comment>
<evidence type="ECO:0000313" key="2">
    <source>
        <dbReference type="Proteomes" id="UP000749311"/>
    </source>
</evidence>
<reference evidence="1 2" key="1">
    <citation type="submission" date="2020-02" db="EMBL/GenBank/DDBJ databases">
        <title>Sequencing the genomes of 1000 actinobacteria strains.</title>
        <authorList>
            <person name="Klenk H.-P."/>
        </authorList>
    </citation>
    <scope>NUCLEOTIDE SEQUENCE [LARGE SCALE GENOMIC DNA]</scope>
    <source>
        <strain evidence="1 2">DSM 19609</strain>
    </source>
</reference>
<proteinExistence type="predicted"/>
<organism evidence="1 2">
    <name type="scientific">Brooklawnia cerclae</name>
    <dbReference type="NCBI Taxonomy" id="349934"/>
    <lineage>
        <taxon>Bacteria</taxon>
        <taxon>Bacillati</taxon>
        <taxon>Actinomycetota</taxon>
        <taxon>Actinomycetes</taxon>
        <taxon>Propionibacteriales</taxon>
        <taxon>Propionibacteriaceae</taxon>
        <taxon>Brooklawnia</taxon>
    </lineage>
</organism>
<keyword evidence="2" id="KW-1185">Reference proteome</keyword>
<dbReference type="Proteomes" id="UP000749311">
    <property type="component" value="Unassembled WGS sequence"/>
</dbReference>
<accession>A0ABX0SBL6</accession>
<gene>
    <name evidence="1" type="ORF">FB473_000364</name>
</gene>